<proteinExistence type="inferred from homology"/>
<dbReference type="NCBIfam" id="TIGR01384">
    <property type="entry name" value="TFS_arch"/>
    <property type="match status" value="1"/>
</dbReference>
<evidence type="ECO:0000256" key="3">
    <source>
        <dbReference type="ARBA" id="ARBA00022771"/>
    </source>
</evidence>
<evidence type="ECO:0000256" key="4">
    <source>
        <dbReference type="ARBA" id="ARBA00022833"/>
    </source>
</evidence>
<dbReference type="Pfam" id="PF01096">
    <property type="entry name" value="Zn_ribbon_TFIIS"/>
    <property type="match status" value="1"/>
</dbReference>
<evidence type="ECO:0000256" key="7">
    <source>
        <dbReference type="ARBA" id="ARBA00032962"/>
    </source>
</evidence>
<evidence type="ECO:0000313" key="13">
    <source>
        <dbReference type="EMBL" id="WYX99738.1"/>
    </source>
</evidence>
<dbReference type="SUPFAM" id="SSF57829">
    <property type="entry name" value="Zn-binding ribosomal proteins"/>
    <property type="match status" value="1"/>
</dbReference>
<keyword evidence="4 9" id="KW-0862">Zinc</keyword>
<feature type="domain" description="TFIIS-type" evidence="12">
    <location>
        <begin position="61"/>
        <end position="101"/>
    </location>
</feature>
<keyword evidence="5" id="KW-0805">Transcription regulation</keyword>
<dbReference type="SMART" id="SM00440">
    <property type="entry name" value="ZnF_C2C2"/>
    <property type="match status" value="1"/>
</dbReference>
<evidence type="ECO:0000256" key="5">
    <source>
        <dbReference type="ARBA" id="ARBA00023015"/>
    </source>
</evidence>
<feature type="binding site" evidence="9">
    <location>
        <position position="19"/>
    </location>
    <ligand>
        <name>Zn(2+)</name>
        <dbReference type="ChEBI" id="CHEBI:29105"/>
        <label>1</label>
    </ligand>
</feature>
<feature type="binding site" evidence="9">
    <location>
        <position position="6"/>
    </location>
    <ligand>
        <name>Zn(2+)</name>
        <dbReference type="ChEBI" id="CHEBI:29105"/>
        <label>1</label>
    </ligand>
</feature>
<dbReference type="GO" id="GO:0006412">
    <property type="term" value="P:translation"/>
    <property type="evidence" value="ECO:0007669"/>
    <property type="project" value="InterPro"/>
</dbReference>
<dbReference type="InterPro" id="IPR001529">
    <property type="entry name" value="Zn_ribbon_RPB9"/>
</dbReference>
<keyword evidence="3 10" id="KW-0863">Zinc-finger</keyword>
<dbReference type="GO" id="GO:0006351">
    <property type="term" value="P:DNA-templated transcription"/>
    <property type="evidence" value="ECO:0007669"/>
    <property type="project" value="InterPro"/>
</dbReference>
<evidence type="ECO:0000256" key="1">
    <source>
        <dbReference type="ARBA" id="ARBA00018272"/>
    </source>
</evidence>
<protein>
    <recommendedName>
        <fullName evidence="1">Transcription factor S</fullName>
    </recommendedName>
    <alternativeName>
        <fullName evidence="7">Transcription elongation factor IIS/RNA polymerase subunit homolog</fullName>
    </alternativeName>
</protein>
<dbReference type="GeneID" id="95967002"/>
<keyword evidence="6 8" id="KW-0804">Transcription</keyword>
<dbReference type="PANTHER" id="PTHR11239">
    <property type="entry name" value="DNA-DIRECTED RNA POLYMERASE"/>
    <property type="match status" value="1"/>
</dbReference>
<dbReference type="SUPFAM" id="SSF57783">
    <property type="entry name" value="Zinc beta-ribbon"/>
    <property type="match status" value="1"/>
</dbReference>
<comment type="similarity">
    <text evidence="8 11">Belongs to the archaeal rpoM/eukaryotic RPA12/RPB9/RPC11 RNA polymerase family.</text>
</comment>
<evidence type="ECO:0000313" key="14">
    <source>
        <dbReference type="Proteomes" id="UP001451606"/>
    </source>
</evidence>
<dbReference type="GO" id="GO:0003676">
    <property type="term" value="F:nucleic acid binding"/>
    <property type="evidence" value="ECO:0007669"/>
    <property type="project" value="InterPro"/>
</dbReference>
<dbReference type="RefSeq" id="WP_393971701.1">
    <property type="nucleotide sequence ID" value="NZ_CP133772.1"/>
</dbReference>
<evidence type="ECO:0000259" key="12">
    <source>
        <dbReference type="PROSITE" id="PS51133"/>
    </source>
</evidence>
<dbReference type="KEGG" id="omr:OXIME_000278"/>
<keyword evidence="14" id="KW-1185">Reference proteome</keyword>
<name>A0AAX4NE14_9ARCH</name>
<feature type="binding site" evidence="9">
    <location>
        <position position="22"/>
    </location>
    <ligand>
        <name>Zn(2+)</name>
        <dbReference type="ChEBI" id="CHEBI:29105"/>
        <label>1</label>
    </ligand>
</feature>
<evidence type="ECO:0000256" key="10">
    <source>
        <dbReference type="PIRSR" id="PIRSR005586-2"/>
    </source>
</evidence>
<dbReference type="PIRSF" id="PIRSF005586">
    <property type="entry name" value="RNApol_RpoM"/>
    <property type="match status" value="1"/>
</dbReference>
<evidence type="ECO:0000256" key="6">
    <source>
        <dbReference type="ARBA" id="ARBA00023163"/>
    </source>
</evidence>
<evidence type="ECO:0000256" key="8">
    <source>
        <dbReference type="PIRNR" id="PIRNR005586"/>
    </source>
</evidence>
<dbReference type="Pfam" id="PF02150">
    <property type="entry name" value="Zn_ribbon_RPB9"/>
    <property type="match status" value="1"/>
</dbReference>
<feature type="binding site" evidence="9">
    <location>
        <position position="96"/>
    </location>
    <ligand>
        <name>Zn(2+)</name>
        <dbReference type="ChEBI" id="CHEBI:29105"/>
        <label>2</label>
    </ligand>
</feature>
<evidence type="ECO:0000256" key="2">
    <source>
        <dbReference type="ARBA" id="ARBA00022723"/>
    </source>
</evidence>
<dbReference type="GO" id="GO:0008270">
    <property type="term" value="F:zinc ion binding"/>
    <property type="evidence" value="ECO:0007669"/>
    <property type="project" value="UniProtKB-KW"/>
</dbReference>
<dbReference type="Gene3D" id="6.20.50.180">
    <property type="match status" value="1"/>
</dbReference>
<gene>
    <name evidence="13" type="ORF">OXIME_000278</name>
</gene>
<organism evidence="13 14">
    <name type="scientific">Oxyplasma meridianum</name>
    <dbReference type="NCBI Taxonomy" id="3073602"/>
    <lineage>
        <taxon>Archaea</taxon>
        <taxon>Methanobacteriati</taxon>
        <taxon>Thermoplasmatota</taxon>
        <taxon>Thermoplasmata</taxon>
        <taxon>Thermoplasmatales</taxon>
        <taxon>Thermoplasmataceae</taxon>
        <taxon>Oxyplasma</taxon>
    </lineage>
</organism>
<dbReference type="InterPro" id="IPR012164">
    <property type="entry name" value="Rpa12/Rpb9/Rpc10/TFS"/>
</dbReference>
<dbReference type="GO" id="GO:0006355">
    <property type="term" value="P:regulation of DNA-templated transcription"/>
    <property type="evidence" value="ECO:0007669"/>
    <property type="project" value="InterPro"/>
</dbReference>
<dbReference type="Proteomes" id="UP001451606">
    <property type="component" value="Chromosome"/>
</dbReference>
<dbReference type="InterPro" id="IPR011332">
    <property type="entry name" value="Ribosomal_zn-bd"/>
</dbReference>
<sequence length="103" mass="11708">MFCPKCGSLMSPSKGRQVCGNCGYEQKITRKDSENNEIVTKSGGKEVIIIREEKSAEPLDSDASCPKCHERGAYFLLKQTRSADEPETKFYTCAHCGYRWREY</sequence>
<dbReference type="PROSITE" id="PS01030">
    <property type="entry name" value="RNA_POL_M_15KD"/>
    <property type="match status" value="1"/>
</dbReference>
<dbReference type="SMART" id="SM00661">
    <property type="entry name" value="RPOL9"/>
    <property type="match status" value="1"/>
</dbReference>
<dbReference type="Gene3D" id="2.20.25.10">
    <property type="match status" value="1"/>
</dbReference>
<feature type="zinc finger region" description="C4-type" evidence="10">
    <location>
        <begin position="3"/>
        <end position="22"/>
    </location>
</feature>
<feature type="binding site" evidence="9">
    <location>
        <position position="65"/>
    </location>
    <ligand>
        <name>Zn(2+)</name>
        <dbReference type="ChEBI" id="CHEBI:29105"/>
        <label>2</label>
    </ligand>
</feature>
<evidence type="ECO:0000256" key="9">
    <source>
        <dbReference type="PIRSR" id="PIRSR005586-1"/>
    </source>
</evidence>
<dbReference type="PANTHER" id="PTHR11239:SF12">
    <property type="entry name" value="DNA-DIRECTED RNA POLYMERASE III SUBUNIT RPC10"/>
    <property type="match status" value="1"/>
</dbReference>
<feature type="binding site" evidence="9">
    <location>
        <position position="93"/>
    </location>
    <ligand>
        <name>Zn(2+)</name>
        <dbReference type="ChEBI" id="CHEBI:29105"/>
        <label>2</label>
    </ligand>
</feature>
<accession>A0AAX4NE14</accession>
<dbReference type="AlphaFoldDB" id="A0AAX4NE14"/>
<dbReference type="EMBL" id="CP133772">
    <property type="protein sequence ID" value="WYX99738.1"/>
    <property type="molecule type" value="Genomic_DNA"/>
</dbReference>
<evidence type="ECO:0000256" key="11">
    <source>
        <dbReference type="RuleBase" id="RU003474"/>
    </source>
</evidence>
<feature type="binding site" evidence="9">
    <location>
        <position position="3"/>
    </location>
    <ligand>
        <name>Zn(2+)</name>
        <dbReference type="ChEBI" id="CHEBI:29105"/>
        <label>1</label>
    </ligand>
</feature>
<reference evidence="13 14" key="1">
    <citation type="submission" date="2023-09" db="EMBL/GenBank/DDBJ databases">
        <authorList>
            <person name="Golyshina O.V."/>
            <person name="Lunev E.A."/>
            <person name="Bargiela R."/>
            <person name="Gaines M.C."/>
            <person name="Daum B."/>
            <person name="Bale N.J."/>
            <person name="Koenen M."/>
            <person name="Sinninghe Damst J.S."/>
            <person name="Yakimov M."/>
            <person name="Golyshin P.N."/>
        </authorList>
    </citation>
    <scope>NUCLEOTIDE SEQUENCE [LARGE SCALE GENOMIC DNA]</scope>
    <source>
        <strain evidence="13 14">M1</strain>
    </source>
</reference>
<feature type="binding site" evidence="9">
    <location>
        <position position="68"/>
    </location>
    <ligand>
        <name>Zn(2+)</name>
        <dbReference type="ChEBI" id="CHEBI:29105"/>
        <label>2</label>
    </ligand>
</feature>
<dbReference type="PROSITE" id="PS51133">
    <property type="entry name" value="ZF_TFIIS_2"/>
    <property type="match status" value="1"/>
</dbReference>
<dbReference type="InterPro" id="IPR001222">
    <property type="entry name" value="Znf_TFIIS"/>
</dbReference>
<keyword evidence="2 9" id="KW-0479">Metal-binding</keyword>
<dbReference type="InterPro" id="IPR019761">
    <property type="entry name" value="DNA-dir_RNA_pol-M_15_CS"/>
</dbReference>
<dbReference type="InterPro" id="IPR006288">
    <property type="entry name" value="TFS"/>
</dbReference>
<dbReference type="GO" id="GO:0003899">
    <property type="term" value="F:DNA-directed RNA polymerase activity"/>
    <property type="evidence" value="ECO:0007669"/>
    <property type="project" value="InterPro"/>
</dbReference>